<evidence type="ECO:0000313" key="16">
    <source>
        <dbReference type="Proteomes" id="UP000276603"/>
    </source>
</evidence>
<dbReference type="InterPro" id="IPR022924">
    <property type="entry name" value="Cardiolipin_synthase"/>
</dbReference>
<feature type="transmembrane region" description="Helical" evidence="13">
    <location>
        <begin position="31"/>
        <end position="51"/>
    </location>
</feature>
<evidence type="ECO:0000256" key="1">
    <source>
        <dbReference type="ARBA" id="ARBA00004651"/>
    </source>
</evidence>
<accession>A0A3B0BQG6</accession>
<protein>
    <recommendedName>
        <fullName evidence="12">Cardiolipin synthase</fullName>
        <ecNumber evidence="12">2.7.8.-</ecNumber>
    </recommendedName>
</protein>
<dbReference type="SMART" id="SM00155">
    <property type="entry name" value="PLDc"/>
    <property type="match status" value="2"/>
</dbReference>
<feature type="transmembrane region" description="Helical" evidence="13">
    <location>
        <begin position="7"/>
        <end position="25"/>
    </location>
</feature>
<evidence type="ECO:0000313" key="15">
    <source>
        <dbReference type="EMBL" id="RKN75112.1"/>
    </source>
</evidence>
<dbReference type="Proteomes" id="UP000276603">
    <property type="component" value="Unassembled WGS sequence"/>
</dbReference>
<dbReference type="GO" id="GO:0032049">
    <property type="term" value="P:cardiolipin biosynthetic process"/>
    <property type="evidence" value="ECO:0007669"/>
    <property type="project" value="UniProtKB-UniRule"/>
</dbReference>
<sequence>MRTMFLFFYLAITVWALVSIIFHGSRPSRSVSWALTVLLFPFLGPLLYYLFGVNRRKFKFYKLKSNLKRKLYDEMYKASRIHENQDTLETHGRLAKMLKNSSGSFPYVGNKVEVLHAGREAFERIFEALEQATKFIHVQYYIFEEGELQNRFYEIFKKKIRDRVEIRMMYDSLGSMSFKGKLKKRFRKIGVEAYPMMPLRIGNFMYTLNYRNHRKIIVVDGKVGFIGGMNVSDKYIKSVSELGVWEDIHLRLEGPVVSSLHKIFIKDYHFASRKKALLTPKYLPALCEMGTSMVQIIASGPDSNQPAILHQYVAMINLAKESISIANPYFIPGPVVLNALKIAALGGTAIQLLFPKISDSFLAKYSMYANFEDLLSVGIKIYLRSDFSHSKLIIVDGKIASVGSGNFDYRSFEHNFESNAVIYDERVTTNISYEFDKECKEATQLVYEEFKNRSSIQKFKEGLARFFSPLL</sequence>
<comment type="subcellular location">
    <subcellularLocation>
        <location evidence="1">Cell membrane</location>
        <topology evidence="1">Multi-pass membrane protein</topology>
    </subcellularLocation>
</comment>
<dbReference type="SUPFAM" id="SSF56024">
    <property type="entry name" value="Phospholipase D/nuclease"/>
    <property type="match status" value="2"/>
</dbReference>
<dbReference type="CDD" id="cd09112">
    <property type="entry name" value="PLDc_CLS_2"/>
    <property type="match status" value="1"/>
</dbReference>
<evidence type="ECO:0000259" key="14">
    <source>
        <dbReference type="PROSITE" id="PS50035"/>
    </source>
</evidence>
<dbReference type="EMBL" id="RBCJ01000008">
    <property type="protein sequence ID" value="RKN75112.1"/>
    <property type="molecule type" value="Genomic_DNA"/>
</dbReference>
<dbReference type="GO" id="GO:0005886">
    <property type="term" value="C:plasma membrane"/>
    <property type="evidence" value="ECO:0007669"/>
    <property type="project" value="UniProtKB-SubCell"/>
</dbReference>
<feature type="domain" description="PLD phosphodiesterase" evidence="14">
    <location>
        <begin position="384"/>
        <end position="411"/>
    </location>
</feature>
<dbReference type="RefSeq" id="WP_120714455.1">
    <property type="nucleotide sequence ID" value="NZ_RBCJ01000008.1"/>
</dbReference>
<keyword evidence="7 13" id="KW-1133">Transmembrane helix</keyword>
<dbReference type="OrthoDB" id="9762009at2"/>
<evidence type="ECO:0000256" key="10">
    <source>
        <dbReference type="ARBA" id="ARBA00023209"/>
    </source>
</evidence>
<evidence type="ECO:0000256" key="13">
    <source>
        <dbReference type="SAM" id="Phobius"/>
    </source>
</evidence>
<keyword evidence="16" id="KW-1185">Reference proteome</keyword>
<dbReference type="GO" id="GO:0008808">
    <property type="term" value="F:cardiolipin synthase activity"/>
    <property type="evidence" value="ECO:0007669"/>
    <property type="project" value="UniProtKB-UniRule"/>
</dbReference>
<keyword evidence="10" id="KW-0594">Phospholipid biosynthesis</keyword>
<dbReference type="NCBIfam" id="TIGR04265">
    <property type="entry name" value="bac_cardiolipin"/>
    <property type="match status" value="1"/>
</dbReference>
<dbReference type="InterPro" id="IPR025202">
    <property type="entry name" value="PLD-like_dom"/>
</dbReference>
<keyword evidence="5 13" id="KW-0812">Transmembrane</keyword>
<comment type="caution">
    <text evidence="15">The sequence shown here is derived from an EMBL/GenBank/DDBJ whole genome shotgun (WGS) entry which is preliminary data.</text>
</comment>
<keyword evidence="4" id="KW-0808">Transferase</keyword>
<dbReference type="AlphaFoldDB" id="A0A3B0BQG6"/>
<evidence type="ECO:0000256" key="2">
    <source>
        <dbReference type="ARBA" id="ARBA00022475"/>
    </source>
</evidence>
<keyword evidence="6" id="KW-0677">Repeat</keyword>
<organism evidence="15 16">
    <name type="scientific">Ulvibacterium marinum</name>
    <dbReference type="NCBI Taxonomy" id="2419782"/>
    <lineage>
        <taxon>Bacteria</taxon>
        <taxon>Pseudomonadati</taxon>
        <taxon>Bacteroidota</taxon>
        <taxon>Flavobacteriia</taxon>
        <taxon>Flavobacteriales</taxon>
        <taxon>Flavobacteriaceae</taxon>
        <taxon>Ulvibacterium</taxon>
    </lineage>
</organism>
<keyword evidence="9 13" id="KW-0472">Membrane</keyword>
<name>A0A3B0BQG6_9FLAO</name>
<evidence type="ECO:0000256" key="11">
    <source>
        <dbReference type="ARBA" id="ARBA00023264"/>
    </source>
</evidence>
<evidence type="ECO:0000256" key="3">
    <source>
        <dbReference type="ARBA" id="ARBA00022516"/>
    </source>
</evidence>
<dbReference type="PROSITE" id="PS50035">
    <property type="entry name" value="PLD"/>
    <property type="match status" value="2"/>
</dbReference>
<dbReference type="PANTHER" id="PTHR21248">
    <property type="entry name" value="CARDIOLIPIN SYNTHASE"/>
    <property type="match status" value="1"/>
</dbReference>
<reference evidence="15 16" key="1">
    <citation type="submission" date="2018-10" db="EMBL/GenBank/DDBJ databases">
        <title>Ulvibacterium marinum gen. nov., sp. nov., a novel marine bacterium of the family Flavobacteriaceae, isolated from a culture of the green alga Ulva prolifera.</title>
        <authorList>
            <person name="Zhang Z."/>
        </authorList>
    </citation>
    <scope>NUCLEOTIDE SEQUENCE [LARGE SCALE GENOMIC DNA]</scope>
    <source>
        <strain evidence="15 16">CCMM003</strain>
    </source>
</reference>
<keyword evidence="3" id="KW-0444">Lipid biosynthesis</keyword>
<evidence type="ECO:0000256" key="6">
    <source>
        <dbReference type="ARBA" id="ARBA00022737"/>
    </source>
</evidence>
<evidence type="ECO:0000256" key="8">
    <source>
        <dbReference type="ARBA" id="ARBA00023098"/>
    </source>
</evidence>
<evidence type="ECO:0000256" key="9">
    <source>
        <dbReference type="ARBA" id="ARBA00023136"/>
    </source>
</evidence>
<keyword evidence="11" id="KW-1208">Phospholipid metabolism</keyword>
<dbReference type="Pfam" id="PF13091">
    <property type="entry name" value="PLDc_2"/>
    <property type="match status" value="2"/>
</dbReference>
<evidence type="ECO:0000256" key="5">
    <source>
        <dbReference type="ARBA" id="ARBA00022692"/>
    </source>
</evidence>
<dbReference type="InterPro" id="IPR001736">
    <property type="entry name" value="PLipase_D/transphosphatidylase"/>
</dbReference>
<dbReference type="Pfam" id="PF13396">
    <property type="entry name" value="PLDc_N"/>
    <property type="match status" value="1"/>
</dbReference>
<dbReference type="EC" id="2.7.8.-" evidence="12"/>
<evidence type="ECO:0000256" key="4">
    <source>
        <dbReference type="ARBA" id="ARBA00022679"/>
    </source>
</evidence>
<proteinExistence type="predicted"/>
<keyword evidence="2" id="KW-1003">Cell membrane</keyword>
<dbReference type="CDD" id="cd09110">
    <property type="entry name" value="PLDc_CLS_1"/>
    <property type="match status" value="1"/>
</dbReference>
<evidence type="ECO:0000256" key="7">
    <source>
        <dbReference type="ARBA" id="ARBA00022989"/>
    </source>
</evidence>
<gene>
    <name evidence="15" type="primary">cls</name>
    <name evidence="15" type="ORF">D7Z94_25265</name>
</gene>
<dbReference type="Gene3D" id="3.30.870.10">
    <property type="entry name" value="Endonuclease Chain A"/>
    <property type="match status" value="2"/>
</dbReference>
<feature type="domain" description="PLD phosphodiesterase" evidence="14">
    <location>
        <begin position="208"/>
        <end position="235"/>
    </location>
</feature>
<keyword evidence="8" id="KW-0443">Lipid metabolism</keyword>
<evidence type="ECO:0000256" key="12">
    <source>
        <dbReference type="NCBIfam" id="TIGR04265"/>
    </source>
</evidence>
<dbReference type="InterPro" id="IPR027379">
    <property type="entry name" value="CLS_N"/>
</dbReference>
<dbReference type="PANTHER" id="PTHR21248:SF22">
    <property type="entry name" value="PHOSPHOLIPASE D"/>
    <property type="match status" value="1"/>
</dbReference>